<evidence type="ECO:0000313" key="1">
    <source>
        <dbReference type="EnsemblPlants" id="Bo9g094250.1"/>
    </source>
</evidence>
<protein>
    <submittedName>
        <fullName evidence="1">Uncharacterized protein</fullName>
    </submittedName>
</protein>
<organism evidence="1 2">
    <name type="scientific">Brassica oleracea var. oleracea</name>
    <dbReference type="NCBI Taxonomy" id="109376"/>
    <lineage>
        <taxon>Eukaryota</taxon>
        <taxon>Viridiplantae</taxon>
        <taxon>Streptophyta</taxon>
        <taxon>Embryophyta</taxon>
        <taxon>Tracheophyta</taxon>
        <taxon>Spermatophyta</taxon>
        <taxon>Magnoliopsida</taxon>
        <taxon>eudicotyledons</taxon>
        <taxon>Gunneridae</taxon>
        <taxon>Pentapetalae</taxon>
        <taxon>rosids</taxon>
        <taxon>malvids</taxon>
        <taxon>Brassicales</taxon>
        <taxon>Brassicaceae</taxon>
        <taxon>Brassiceae</taxon>
        <taxon>Brassica</taxon>
    </lineage>
</organism>
<name>A0A0D3E9H5_BRAOL</name>
<proteinExistence type="predicted"/>
<reference evidence="1" key="2">
    <citation type="submission" date="2015-03" db="UniProtKB">
        <authorList>
            <consortium name="EnsemblPlants"/>
        </authorList>
    </citation>
    <scope>IDENTIFICATION</scope>
</reference>
<accession>A0A0D3E9H5</accession>
<keyword evidence="2" id="KW-1185">Reference proteome</keyword>
<sequence length="120" mass="13588">MCPLWSNGEETFWGFVKGFRWSLFFGGLRDQGRRTSPRLVGMAVSEVAADDLSLVSRRQFISEAPSAVLLLATSRYLSGFEDKSFQTQRNPLRKPILTAAPNFKHDLPLCEAKYLSAWDE</sequence>
<dbReference type="AlphaFoldDB" id="A0A0D3E9H5"/>
<dbReference type="Gramene" id="Bo9g094250.1">
    <property type="protein sequence ID" value="Bo9g094250.1"/>
    <property type="gene ID" value="Bo9g094250"/>
</dbReference>
<dbReference type="Proteomes" id="UP000032141">
    <property type="component" value="Chromosome C9"/>
</dbReference>
<dbReference type="EnsemblPlants" id="Bo9g094250.1">
    <property type="protein sequence ID" value="Bo9g094250.1"/>
    <property type="gene ID" value="Bo9g094250"/>
</dbReference>
<reference evidence="1 2" key="1">
    <citation type="journal article" date="2014" name="Genome Biol.">
        <title>Transcriptome and methylome profiling reveals relics of genome dominance in the mesopolyploid Brassica oleracea.</title>
        <authorList>
            <person name="Parkin I.A."/>
            <person name="Koh C."/>
            <person name="Tang H."/>
            <person name="Robinson S.J."/>
            <person name="Kagale S."/>
            <person name="Clarke W.E."/>
            <person name="Town C.D."/>
            <person name="Nixon J."/>
            <person name="Krishnakumar V."/>
            <person name="Bidwell S.L."/>
            <person name="Denoeud F."/>
            <person name="Belcram H."/>
            <person name="Links M.G."/>
            <person name="Just J."/>
            <person name="Clarke C."/>
            <person name="Bender T."/>
            <person name="Huebert T."/>
            <person name="Mason A.S."/>
            <person name="Pires J.C."/>
            <person name="Barker G."/>
            <person name="Moore J."/>
            <person name="Walley P.G."/>
            <person name="Manoli S."/>
            <person name="Batley J."/>
            <person name="Edwards D."/>
            <person name="Nelson M.N."/>
            <person name="Wang X."/>
            <person name="Paterson A.H."/>
            <person name="King G."/>
            <person name="Bancroft I."/>
            <person name="Chalhoub B."/>
            <person name="Sharpe A.G."/>
        </authorList>
    </citation>
    <scope>NUCLEOTIDE SEQUENCE</scope>
    <source>
        <strain evidence="1 2">cv. TO1000</strain>
    </source>
</reference>
<dbReference type="OMA" id="EETFWGF"/>
<dbReference type="HOGENOM" id="CLU_2052921_0_0_1"/>
<evidence type="ECO:0000313" key="2">
    <source>
        <dbReference type="Proteomes" id="UP000032141"/>
    </source>
</evidence>